<dbReference type="Pfam" id="PF03471">
    <property type="entry name" value="CorC_HlyC"/>
    <property type="match status" value="1"/>
</dbReference>
<feature type="domain" description="CBS" evidence="11">
    <location>
        <begin position="205"/>
        <end position="266"/>
    </location>
</feature>
<dbReference type="EMBL" id="NNSR01000056">
    <property type="protein sequence ID" value="PKD29327.1"/>
    <property type="molecule type" value="Genomic_DNA"/>
</dbReference>
<evidence type="ECO:0000256" key="1">
    <source>
        <dbReference type="ARBA" id="ARBA00004141"/>
    </source>
</evidence>
<dbReference type="Proteomes" id="UP000233425">
    <property type="component" value="Unassembled WGS sequence"/>
</dbReference>
<dbReference type="GO" id="GO:0050660">
    <property type="term" value="F:flavin adenine dinucleotide binding"/>
    <property type="evidence" value="ECO:0007669"/>
    <property type="project" value="InterPro"/>
</dbReference>
<evidence type="ECO:0000259" key="12">
    <source>
        <dbReference type="PROSITE" id="PS51846"/>
    </source>
</evidence>
<protein>
    <submittedName>
        <fullName evidence="13">Hemolysin C</fullName>
    </submittedName>
</protein>
<dbReference type="AlphaFoldDB" id="A0A2N0UQS4"/>
<comment type="subcellular location">
    <subcellularLocation>
        <location evidence="1">Membrane</location>
        <topology evidence="1">Multi-pass membrane protein</topology>
    </subcellularLocation>
</comment>
<evidence type="ECO:0000256" key="2">
    <source>
        <dbReference type="ARBA" id="ARBA00006337"/>
    </source>
</evidence>
<evidence type="ECO:0000256" key="9">
    <source>
        <dbReference type="PROSITE-ProRule" id="PRU01193"/>
    </source>
</evidence>
<keyword evidence="6 8" id="KW-0129">CBS domain</keyword>
<dbReference type="SMART" id="SM00116">
    <property type="entry name" value="CBS"/>
    <property type="match status" value="2"/>
</dbReference>
<dbReference type="PANTHER" id="PTHR22777:SF17">
    <property type="entry name" value="UPF0053 PROTEIN SLL0260"/>
    <property type="match status" value="1"/>
</dbReference>
<keyword evidence="14" id="KW-1185">Reference proteome</keyword>
<evidence type="ECO:0000256" key="6">
    <source>
        <dbReference type="ARBA" id="ARBA00023122"/>
    </source>
</evidence>
<feature type="transmembrane region" description="Helical" evidence="10">
    <location>
        <begin position="6"/>
        <end position="31"/>
    </location>
</feature>
<dbReference type="Gene3D" id="3.30.465.10">
    <property type="match status" value="1"/>
</dbReference>
<dbReference type="InterPro" id="IPR000644">
    <property type="entry name" value="CBS_dom"/>
</dbReference>
<evidence type="ECO:0000256" key="4">
    <source>
        <dbReference type="ARBA" id="ARBA00022737"/>
    </source>
</evidence>
<name>A0A2N0UQS4_9FIRM</name>
<dbReference type="InterPro" id="IPR036318">
    <property type="entry name" value="FAD-bd_PCMH-like_sf"/>
</dbReference>
<proteinExistence type="inferred from homology"/>
<gene>
    <name evidence="13" type="primary">tlyC</name>
    <name evidence="13" type="ORF">RBATCC27255_01154</name>
</gene>
<feature type="domain" description="CNNM transmembrane" evidence="12">
    <location>
        <begin position="1"/>
        <end position="186"/>
    </location>
</feature>
<reference evidence="13" key="1">
    <citation type="journal article" date="2018" name="Environ. Microbiol.">
        <title>Sporulation capability and amylosome conservation among diverse human colonic and rumen isolates of the keystone starch-degrader Ruminococcus bromii.</title>
        <authorList>
            <person name="Mukhopadhya I."/>
            <person name="Morais S."/>
            <person name="Laverde-Gomez J."/>
            <person name="Sheridan P.O."/>
            <person name="Walker A.W."/>
            <person name="Kelly W."/>
            <person name="Klieve A.V."/>
            <person name="Ouwerkerk D."/>
            <person name="Duncan S.H."/>
            <person name="Louis P."/>
            <person name="Koropatkin N."/>
            <person name="Cockburn D."/>
            <person name="Kibler R."/>
            <person name="Cooper P.J."/>
            <person name="Sandoval C."/>
            <person name="Crost E."/>
            <person name="Juge N."/>
            <person name="Bayer E.A."/>
            <person name="Flint H.J."/>
        </authorList>
    </citation>
    <scope>NUCLEOTIDE SEQUENCE [LARGE SCALE GENOMIC DNA]</scope>
    <source>
        <strain evidence="13">ATCC 27255</strain>
    </source>
</reference>
<dbReference type="InterPro" id="IPR005170">
    <property type="entry name" value="Transptr-assoc_dom"/>
</dbReference>
<organism evidence="13 14">
    <name type="scientific">Ruminococcus bromii</name>
    <dbReference type="NCBI Taxonomy" id="40518"/>
    <lineage>
        <taxon>Bacteria</taxon>
        <taxon>Bacillati</taxon>
        <taxon>Bacillota</taxon>
        <taxon>Clostridia</taxon>
        <taxon>Eubacteriales</taxon>
        <taxon>Oscillospiraceae</taxon>
        <taxon>Ruminococcus</taxon>
    </lineage>
</organism>
<dbReference type="Pfam" id="PF00571">
    <property type="entry name" value="CBS"/>
    <property type="match status" value="2"/>
</dbReference>
<evidence type="ECO:0000256" key="7">
    <source>
        <dbReference type="ARBA" id="ARBA00023136"/>
    </source>
</evidence>
<evidence type="ECO:0000313" key="13">
    <source>
        <dbReference type="EMBL" id="PKD29327.1"/>
    </source>
</evidence>
<evidence type="ECO:0000313" key="14">
    <source>
        <dbReference type="Proteomes" id="UP000233425"/>
    </source>
</evidence>
<dbReference type="CDD" id="cd04590">
    <property type="entry name" value="CBS_pair_CorC_HlyC_assoc"/>
    <property type="match status" value="1"/>
</dbReference>
<evidence type="ECO:0000256" key="5">
    <source>
        <dbReference type="ARBA" id="ARBA00022989"/>
    </source>
</evidence>
<evidence type="ECO:0000256" key="10">
    <source>
        <dbReference type="SAM" id="Phobius"/>
    </source>
</evidence>
<evidence type="ECO:0000256" key="8">
    <source>
        <dbReference type="PROSITE-ProRule" id="PRU00703"/>
    </source>
</evidence>
<dbReference type="FunFam" id="3.10.580.10:FF:000002">
    <property type="entry name" value="Magnesium/cobalt efflux protein CorC"/>
    <property type="match status" value="1"/>
</dbReference>
<dbReference type="Gene3D" id="3.10.580.10">
    <property type="entry name" value="CBS-domain"/>
    <property type="match status" value="1"/>
</dbReference>
<dbReference type="GO" id="GO:0005886">
    <property type="term" value="C:plasma membrane"/>
    <property type="evidence" value="ECO:0007669"/>
    <property type="project" value="TreeGrafter"/>
</dbReference>
<keyword evidence="3 9" id="KW-0812">Transmembrane</keyword>
<dbReference type="InterPro" id="IPR016169">
    <property type="entry name" value="FAD-bd_PCMH_sub2"/>
</dbReference>
<dbReference type="InterPro" id="IPR044751">
    <property type="entry name" value="Ion_transp-like_CBS"/>
</dbReference>
<dbReference type="Pfam" id="PF01595">
    <property type="entry name" value="CNNM"/>
    <property type="match status" value="1"/>
</dbReference>
<dbReference type="SMART" id="SM01091">
    <property type="entry name" value="CorC_HlyC"/>
    <property type="match status" value="1"/>
</dbReference>
<comment type="caution">
    <text evidence="13">The sequence shown here is derived from an EMBL/GenBank/DDBJ whole genome shotgun (WGS) entry which is preliminary data.</text>
</comment>
<dbReference type="SUPFAM" id="SSF56176">
    <property type="entry name" value="FAD-binding/transporter-associated domain-like"/>
    <property type="match status" value="1"/>
</dbReference>
<keyword evidence="7 9" id="KW-0472">Membrane</keyword>
<dbReference type="PROSITE" id="PS51371">
    <property type="entry name" value="CBS"/>
    <property type="match status" value="2"/>
</dbReference>
<comment type="similarity">
    <text evidence="2">Belongs to the UPF0053 family.</text>
</comment>
<keyword evidence="5 9" id="KW-1133">Transmembrane helix</keyword>
<evidence type="ECO:0000259" key="11">
    <source>
        <dbReference type="PROSITE" id="PS51371"/>
    </source>
</evidence>
<sequence>MTSDIIMGVVILVLIAFSAFFSAIETAFSFVNKVRVQRYKDDGNKKAAAALYIIEHFDNALTTILICNNVVNLSCSSIATVLCMNLFGDAGSAIATGATTFLVLTFGEIVPKCLAKEHCDAFSLKTAGLLRGLMAILTPLVWIFTRFKMIALKIAGSSGDAPSVTENELKYIVESIEEEGVLEESESEMVRSALDFDETTAEEILTPRVDITFISIDDSPEKIKDIIIENRYSRIPVYEGTVDHVVGILHTRDYLERLADGKAPDVKELMQPPYFVFKTQQLSKILSAFKRTKIHLAVVTDEYGGTLGIVTMEDLLEEIVGEIWDEDEEIEHNYYKIGKGEFLVNGDMELEDMLGLFDMDEDSLECDSVTVGGYILEHAGTIPHKRDNIKADGFKFTVMEVKDQRILRVVVKKNDTAEENKSDEKKEDKKSE</sequence>
<dbReference type="PROSITE" id="PS51846">
    <property type="entry name" value="CNNM"/>
    <property type="match status" value="1"/>
</dbReference>
<feature type="transmembrane region" description="Helical" evidence="10">
    <location>
        <begin position="126"/>
        <end position="144"/>
    </location>
</feature>
<dbReference type="RefSeq" id="WP_147639973.1">
    <property type="nucleotide sequence ID" value="NZ_CABMMZ010000056.1"/>
</dbReference>
<dbReference type="SUPFAM" id="SSF54631">
    <property type="entry name" value="CBS-domain pair"/>
    <property type="match status" value="1"/>
</dbReference>
<evidence type="ECO:0000256" key="3">
    <source>
        <dbReference type="ARBA" id="ARBA00022692"/>
    </source>
</evidence>
<dbReference type="PANTHER" id="PTHR22777">
    <property type="entry name" value="HEMOLYSIN-RELATED"/>
    <property type="match status" value="1"/>
</dbReference>
<keyword evidence="4" id="KW-0677">Repeat</keyword>
<feature type="domain" description="CBS" evidence="11">
    <location>
        <begin position="269"/>
        <end position="326"/>
    </location>
</feature>
<dbReference type="InterPro" id="IPR046342">
    <property type="entry name" value="CBS_dom_sf"/>
</dbReference>
<dbReference type="InterPro" id="IPR002550">
    <property type="entry name" value="CNNM"/>
</dbReference>
<feature type="transmembrane region" description="Helical" evidence="10">
    <location>
        <begin position="86"/>
        <end position="106"/>
    </location>
</feature>
<accession>A0A2N0UQS4</accession>